<dbReference type="OrthoDB" id="9765151at2"/>
<feature type="domain" description="Bacillithiol biosynthesis BshC N-terminal Rossmann-like" evidence="3">
    <location>
        <begin position="1"/>
        <end position="373"/>
    </location>
</feature>
<dbReference type="Pfam" id="PF24850">
    <property type="entry name" value="CC_BshC"/>
    <property type="match status" value="1"/>
</dbReference>
<accession>A0A167K936</accession>
<organism evidence="5 6">
    <name type="scientific">Cochleicola gelatinilyticus</name>
    <dbReference type="NCBI Taxonomy" id="1763537"/>
    <lineage>
        <taxon>Bacteria</taxon>
        <taxon>Pseudomonadati</taxon>
        <taxon>Bacteroidota</taxon>
        <taxon>Flavobacteriia</taxon>
        <taxon>Flavobacteriales</taxon>
        <taxon>Flavobacteriaceae</taxon>
        <taxon>Cochleicola</taxon>
    </lineage>
</organism>
<evidence type="ECO:0000313" key="5">
    <source>
        <dbReference type="EMBL" id="OAB81518.1"/>
    </source>
</evidence>
<dbReference type="NCBIfam" id="TIGR03998">
    <property type="entry name" value="thiol_BshC"/>
    <property type="match status" value="1"/>
</dbReference>
<dbReference type="HAMAP" id="MF_01867">
    <property type="entry name" value="BshC"/>
    <property type="match status" value="1"/>
</dbReference>
<proteinExistence type="inferred from homology"/>
<evidence type="ECO:0000259" key="3">
    <source>
        <dbReference type="Pfam" id="PF10079"/>
    </source>
</evidence>
<evidence type="ECO:0000313" key="6">
    <source>
        <dbReference type="Proteomes" id="UP000077013"/>
    </source>
</evidence>
<dbReference type="Pfam" id="PF10079">
    <property type="entry name" value="Rossmann-like_BshC"/>
    <property type="match status" value="1"/>
</dbReference>
<dbReference type="InterPro" id="IPR055398">
    <property type="entry name" value="Rossmann-like_BshC"/>
</dbReference>
<gene>
    <name evidence="2" type="primary">bshC</name>
    <name evidence="5" type="ORF">ULVI_01485</name>
</gene>
<dbReference type="PIRSF" id="PIRSF012535">
    <property type="entry name" value="UCP012535"/>
    <property type="match status" value="1"/>
</dbReference>
<evidence type="ECO:0000256" key="2">
    <source>
        <dbReference type="HAMAP-Rule" id="MF_01867"/>
    </source>
</evidence>
<sequence length="531" mass="61381">MPVHYLPYSETQYFSQLICDYLAEKEELQSFYHRFPKLENFEPQLQEKQKTFSSVQRKTLVAALTNQYKGINVSQATQINIDSLSEATTFTITTGHQLNMFTGPLYFLYKIFSVINLSEKLNKTHSNNHFVPVYWMATEDHDFEEINYFNLFGKKVQWDHASGGAVGALSTEGLEEVHKALKKTLGNSHHAKQLLQLFEDAYTKHATLTEATRYLANALFSDYGLVVIDGDDADLKRAFVPFAEKELRSGISYTTITKTTNKLTKLGYPEQVHPREINLFYLLEGIRERIVEKEGIFYINDTNLSFSEEELLKELESHPERFSPNALLRPLYQEVILPNLCYVGGGGELAYWFQLKDYFEAVEVLFPILLLRNSVLLMPLEFSEKLKQLQVSLNDLFLKQSDLRTLYTKKVSNIAIDFTAQKEHLQKQFEALYELAKKTDASFVGAVGAQEKKQINGLSHLEKRLLKAQKRKLADSLERVTLIQDELFPKQSLQERTINFSEWYLEYGEVLLDTLKEELDPLRHQFTVIEL</sequence>
<keyword evidence="6" id="KW-1185">Reference proteome</keyword>
<dbReference type="RefSeq" id="WP_068588824.1">
    <property type="nucleotide sequence ID" value="NZ_LRXL01000012.1"/>
</dbReference>
<feature type="domain" description="Bacillithiol biosynthesis BshC C-terminal coiled-coil" evidence="4">
    <location>
        <begin position="376"/>
        <end position="531"/>
    </location>
</feature>
<keyword evidence="1 2" id="KW-0436">Ligase</keyword>
<reference evidence="5 6" key="1">
    <citation type="submission" date="2016-02" db="EMBL/GenBank/DDBJ databases">
        <title>Ulvibacter sp. LPB0005, isolated from Thais luteostoma.</title>
        <authorList>
            <person name="Shin S.-K."/>
            <person name="Yi H."/>
        </authorList>
    </citation>
    <scope>NUCLEOTIDE SEQUENCE [LARGE SCALE GENOMIC DNA]</scope>
    <source>
        <strain evidence="5 6">LPB0005</strain>
    </source>
</reference>
<dbReference type="STRING" id="1763537.ULVI_01485"/>
<comment type="caution">
    <text evidence="5">The sequence shown here is derived from an EMBL/GenBank/DDBJ whole genome shotgun (WGS) entry which is preliminary data.</text>
</comment>
<dbReference type="Proteomes" id="UP000077013">
    <property type="component" value="Unassembled WGS sequence"/>
</dbReference>
<dbReference type="AlphaFoldDB" id="A0A167K936"/>
<comment type="similarity">
    <text evidence="2">Belongs to the BshC family.</text>
</comment>
<evidence type="ECO:0000256" key="1">
    <source>
        <dbReference type="ARBA" id="ARBA00022598"/>
    </source>
</evidence>
<dbReference type="EMBL" id="LRXL01000012">
    <property type="protein sequence ID" value="OAB81518.1"/>
    <property type="molecule type" value="Genomic_DNA"/>
</dbReference>
<dbReference type="EC" id="6.-.-.-" evidence="2"/>
<dbReference type="GO" id="GO:0016874">
    <property type="term" value="F:ligase activity"/>
    <property type="evidence" value="ECO:0007669"/>
    <property type="project" value="UniProtKB-UniRule"/>
</dbReference>
<protein>
    <recommendedName>
        <fullName evidence="2">Putative cysteine ligase BshC</fullName>
        <ecNumber evidence="2">6.-.-.-</ecNumber>
    </recommendedName>
</protein>
<name>A0A167K936_9FLAO</name>
<dbReference type="InterPro" id="IPR011199">
    <property type="entry name" value="Bacillithiol_biosynth_BshC"/>
</dbReference>
<evidence type="ECO:0000259" key="4">
    <source>
        <dbReference type="Pfam" id="PF24850"/>
    </source>
</evidence>
<dbReference type="InterPro" id="IPR055399">
    <property type="entry name" value="CC_BshC"/>
</dbReference>